<protein>
    <submittedName>
        <fullName evidence="2">Uncharacterized protein</fullName>
    </submittedName>
</protein>
<proteinExistence type="predicted"/>
<feature type="region of interest" description="Disordered" evidence="1">
    <location>
        <begin position="194"/>
        <end position="218"/>
    </location>
</feature>
<evidence type="ECO:0000313" key="2">
    <source>
        <dbReference type="EMBL" id="ETV87905.1"/>
    </source>
</evidence>
<dbReference type="EMBL" id="KI913115">
    <property type="protein sequence ID" value="ETV87905.1"/>
    <property type="molecule type" value="Genomic_DNA"/>
</dbReference>
<feature type="compositionally biased region" description="Pro residues" evidence="1">
    <location>
        <begin position="97"/>
        <end position="108"/>
    </location>
</feature>
<reference evidence="2" key="1">
    <citation type="submission" date="2013-12" db="EMBL/GenBank/DDBJ databases">
        <title>The Genome Sequence of Aphanomyces astaci APO3.</title>
        <authorList>
            <consortium name="The Broad Institute Genomics Platform"/>
            <person name="Russ C."/>
            <person name="Tyler B."/>
            <person name="van West P."/>
            <person name="Dieguez-Uribeondo J."/>
            <person name="Young S.K."/>
            <person name="Zeng Q."/>
            <person name="Gargeya S."/>
            <person name="Fitzgerald M."/>
            <person name="Abouelleil A."/>
            <person name="Alvarado L."/>
            <person name="Chapman S.B."/>
            <person name="Gainer-Dewar J."/>
            <person name="Goldberg J."/>
            <person name="Griggs A."/>
            <person name="Gujja S."/>
            <person name="Hansen M."/>
            <person name="Howarth C."/>
            <person name="Imamovic A."/>
            <person name="Ireland A."/>
            <person name="Larimer J."/>
            <person name="McCowan C."/>
            <person name="Murphy C."/>
            <person name="Pearson M."/>
            <person name="Poon T.W."/>
            <person name="Priest M."/>
            <person name="Roberts A."/>
            <person name="Saif S."/>
            <person name="Shea T."/>
            <person name="Sykes S."/>
            <person name="Wortman J."/>
            <person name="Nusbaum C."/>
            <person name="Birren B."/>
        </authorList>
    </citation>
    <scope>NUCLEOTIDE SEQUENCE [LARGE SCALE GENOMIC DNA]</scope>
    <source>
        <strain evidence="2">APO3</strain>
    </source>
</reference>
<sequence length="225" mass="24224">MSSSTLSPSTIIAVHVPKEASRAIAIHPPSSTGSTSTATTANIHTTTLAHSCPAPRHLMSLPPHLALSSSKPRMAAPRTPLIGSLPDPSSSFLAAHPMPPLHLPPPPSELNLPSESTSLSSRRETVVQFASSCPAQVGFLHMPRRATTKTPHPLTTADDLSKSPSLAVMRSIESLRQERLSSLTDNRLSLDRLCLDEHDEDDESDNDEDDPANFEMDDVFVFEAQ</sequence>
<feature type="compositionally biased region" description="Acidic residues" evidence="1">
    <location>
        <begin position="197"/>
        <end position="218"/>
    </location>
</feature>
<dbReference type="GeneID" id="20803311"/>
<accession>W4H789</accession>
<dbReference type="RefSeq" id="XP_009822768.1">
    <property type="nucleotide sequence ID" value="XM_009824466.1"/>
</dbReference>
<gene>
    <name evidence="2" type="ORF">H257_01315</name>
</gene>
<feature type="region of interest" description="Disordered" evidence="1">
    <location>
        <begin position="84"/>
        <end position="115"/>
    </location>
</feature>
<dbReference type="VEuPathDB" id="FungiDB:H257_01315"/>
<name>W4H789_APHAT</name>
<evidence type="ECO:0000256" key="1">
    <source>
        <dbReference type="SAM" id="MobiDB-lite"/>
    </source>
</evidence>
<dbReference type="AlphaFoldDB" id="W4H789"/>
<organism evidence="2">
    <name type="scientific">Aphanomyces astaci</name>
    <name type="common">Crayfish plague agent</name>
    <dbReference type="NCBI Taxonomy" id="112090"/>
    <lineage>
        <taxon>Eukaryota</taxon>
        <taxon>Sar</taxon>
        <taxon>Stramenopiles</taxon>
        <taxon>Oomycota</taxon>
        <taxon>Saprolegniomycetes</taxon>
        <taxon>Saprolegniales</taxon>
        <taxon>Verrucalvaceae</taxon>
        <taxon>Aphanomyces</taxon>
    </lineage>
</organism>